<dbReference type="EMBL" id="AP019860">
    <property type="protein sequence ID" value="BBM84506.1"/>
    <property type="molecule type" value="Genomic_DNA"/>
</dbReference>
<dbReference type="AlphaFoldDB" id="A0A5S9IN62"/>
<dbReference type="KEGG" id="uam:UABAM_02867"/>
<dbReference type="Proteomes" id="UP000326354">
    <property type="component" value="Chromosome"/>
</dbReference>
<name>A0A5S9IN62_UABAM</name>
<dbReference type="RefSeq" id="WP_151968654.1">
    <property type="nucleotide sequence ID" value="NZ_AP019860.1"/>
</dbReference>
<sequence length="427" mass="49480">MKPIIIFAILFSLVRCEELSSPDAILFQIRHKNYMEVFWELKKNEERYLKSQYKRSYLSNISMLYSWMGKYKKSIEIHDSRYDTVKKKTSLKCEEYKAQDAVTTILKLSEKQQAIFVNEAHHVPMHRAFSILLLHELYQKGFRYFAAETLTPGASMSKYPTKRTGYYTQEPVYADLVRIAIKTGYKIVAYEQSFLSEEERKKLQTLGSIERANIRDLQQAKNLAKVFEKDPQAKIFVHAGYAHINEKPGMMFADGKIQKWVVMAIQFRKLTGIDPLTISQTSMYERPQPDPNYRTAIATWNMPQPFVLQKKQHFWTRKDRYDIEVFHPQTKEKQGRPTWLLLGGIRKHVPVALPPSAAFPILVQAFYAQEQVNAIPADQILVETKQESATLCLAAGQYVVKIVDAQKILETKTISVVLSHDNQKSVK</sequence>
<gene>
    <name evidence="1" type="ORF">UABAM_02867</name>
</gene>
<protein>
    <submittedName>
        <fullName evidence="1">Uncharacterized protein</fullName>
    </submittedName>
</protein>
<evidence type="ECO:0000313" key="1">
    <source>
        <dbReference type="EMBL" id="BBM84506.1"/>
    </source>
</evidence>
<proteinExistence type="predicted"/>
<dbReference type="SUPFAM" id="SSF159501">
    <property type="entry name" value="EreA/ChaN-like"/>
    <property type="match status" value="1"/>
</dbReference>
<accession>A0A5S9IN62</accession>
<reference evidence="1 2" key="1">
    <citation type="submission" date="2019-08" db="EMBL/GenBank/DDBJ databases">
        <title>Complete genome sequence of Candidatus Uab amorphum.</title>
        <authorList>
            <person name="Shiratori T."/>
            <person name="Suzuki S."/>
            <person name="Kakizawa Y."/>
            <person name="Ishida K."/>
        </authorList>
    </citation>
    <scope>NUCLEOTIDE SEQUENCE [LARGE SCALE GENOMIC DNA]</scope>
    <source>
        <strain evidence="1 2">SRT547</strain>
    </source>
</reference>
<organism evidence="1 2">
    <name type="scientific">Uabimicrobium amorphum</name>
    <dbReference type="NCBI Taxonomy" id="2596890"/>
    <lineage>
        <taxon>Bacteria</taxon>
        <taxon>Pseudomonadati</taxon>
        <taxon>Planctomycetota</taxon>
        <taxon>Candidatus Uabimicrobiia</taxon>
        <taxon>Candidatus Uabimicrobiales</taxon>
        <taxon>Candidatus Uabimicrobiaceae</taxon>
        <taxon>Candidatus Uabimicrobium</taxon>
    </lineage>
</organism>
<evidence type="ECO:0000313" key="2">
    <source>
        <dbReference type="Proteomes" id="UP000326354"/>
    </source>
</evidence>
<keyword evidence="2" id="KW-1185">Reference proteome</keyword>
<dbReference type="OrthoDB" id="277629at2"/>